<evidence type="ECO:0000256" key="3">
    <source>
        <dbReference type="ARBA" id="ARBA00023163"/>
    </source>
</evidence>
<evidence type="ECO:0000313" key="6">
    <source>
        <dbReference type="Proteomes" id="UP000446768"/>
    </source>
</evidence>
<evidence type="ECO:0000256" key="1">
    <source>
        <dbReference type="ARBA" id="ARBA00023015"/>
    </source>
</evidence>
<dbReference type="SMART" id="SM00530">
    <property type="entry name" value="HTH_XRE"/>
    <property type="match status" value="1"/>
</dbReference>
<dbReference type="CDD" id="cd00093">
    <property type="entry name" value="HTH_XRE"/>
    <property type="match status" value="1"/>
</dbReference>
<comment type="caution">
    <text evidence="5">The sequence shown here is derived from an EMBL/GenBank/DDBJ whole genome shotgun (WGS) entry which is preliminary data.</text>
</comment>
<dbReference type="InterPro" id="IPR047761">
    <property type="entry name" value="NadS-like"/>
</dbReference>
<name>A0A7X2ITL7_9BURK</name>
<dbReference type="NCBIfam" id="NF041265">
    <property type="entry name" value="NadS"/>
    <property type="match status" value="1"/>
</dbReference>
<gene>
    <name evidence="5" type="ORF">GJ700_27905</name>
</gene>
<dbReference type="Proteomes" id="UP000446768">
    <property type="component" value="Unassembled WGS sequence"/>
</dbReference>
<accession>A0A7X2ITL7</accession>
<dbReference type="RefSeq" id="WP_154380197.1">
    <property type="nucleotide sequence ID" value="NZ_WKJJ01000021.1"/>
</dbReference>
<organism evidence="5 6">
    <name type="scientific">Pseudoduganella rivuli</name>
    <dbReference type="NCBI Taxonomy" id="2666085"/>
    <lineage>
        <taxon>Bacteria</taxon>
        <taxon>Pseudomonadati</taxon>
        <taxon>Pseudomonadota</taxon>
        <taxon>Betaproteobacteria</taxon>
        <taxon>Burkholderiales</taxon>
        <taxon>Oxalobacteraceae</taxon>
        <taxon>Telluria group</taxon>
        <taxon>Pseudoduganella</taxon>
    </lineage>
</organism>
<protein>
    <submittedName>
        <fullName evidence="5">Helix-turn-helix domain-containing protein</fullName>
    </submittedName>
</protein>
<keyword evidence="3" id="KW-0804">Transcription</keyword>
<dbReference type="PANTHER" id="PTHR36511">
    <property type="entry name" value="MERR FAMILY BACTERIAL REGULATORY PROTEIN"/>
    <property type="match status" value="1"/>
</dbReference>
<dbReference type="PROSITE" id="PS50943">
    <property type="entry name" value="HTH_CROC1"/>
    <property type="match status" value="1"/>
</dbReference>
<dbReference type="SUPFAM" id="SSF47413">
    <property type="entry name" value="lambda repressor-like DNA-binding domains"/>
    <property type="match status" value="1"/>
</dbReference>
<feature type="domain" description="HTH cro/C1-type" evidence="4">
    <location>
        <begin position="37"/>
        <end position="94"/>
    </location>
</feature>
<dbReference type="InterPro" id="IPR010982">
    <property type="entry name" value="Lambda_DNA-bd_dom_sf"/>
</dbReference>
<dbReference type="Gene3D" id="1.10.260.40">
    <property type="entry name" value="lambda repressor-like DNA-binding domains"/>
    <property type="match status" value="1"/>
</dbReference>
<proteinExistence type="predicted"/>
<keyword evidence="2" id="KW-0238">DNA-binding</keyword>
<dbReference type="AlphaFoldDB" id="A0A7X2ITL7"/>
<keyword evidence="6" id="KW-1185">Reference proteome</keyword>
<keyword evidence="1" id="KW-0805">Transcription regulation</keyword>
<sequence>MDQTLFEDLVQSLKEAKAIARGEAPASRRFNAAAPDVKAVREQIGLSQIEFAGLMQVSVKTLQNWEQHRRNPTGPAAALLKIVSAAPDVALKALHAR</sequence>
<evidence type="ECO:0000256" key="2">
    <source>
        <dbReference type="ARBA" id="ARBA00023125"/>
    </source>
</evidence>
<dbReference type="InterPro" id="IPR052359">
    <property type="entry name" value="HTH-type_reg/antitoxin"/>
</dbReference>
<reference evidence="5 6" key="1">
    <citation type="submission" date="2019-11" db="EMBL/GenBank/DDBJ databases">
        <title>Novel species isolated from a subtropical stream in China.</title>
        <authorList>
            <person name="Lu H."/>
        </authorList>
    </citation>
    <scope>NUCLEOTIDE SEQUENCE [LARGE SCALE GENOMIC DNA]</scope>
    <source>
        <strain evidence="5 6">FT92W</strain>
    </source>
</reference>
<evidence type="ECO:0000259" key="4">
    <source>
        <dbReference type="PROSITE" id="PS50943"/>
    </source>
</evidence>
<dbReference type="GO" id="GO:0003677">
    <property type="term" value="F:DNA binding"/>
    <property type="evidence" value="ECO:0007669"/>
    <property type="project" value="UniProtKB-KW"/>
</dbReference>
<dbReference type="EMBL" id="WKJJ01000021">
    <property type="protein sequence ID" value="MRV75547.1"/>
    <property type="molecule type" value="Genomic_DNA"/>
</dbReference>
<evidence type="ECO:0000313" key="5">
    <source>
        <dbReference type="EMBL" id="MRV75547.1"/>
    </source>
</evidence>
<dbReference type="PANTHER" id="PTHR36511:SF4">
    <property type="entry name" value="ANTITOXIN MQSA"/>
    <property type="match status" value="1"/>
</dbReference>
<dbReference type="Pfam" id="PF01381">
    <property type="entry name" value="HTH_3"/>
    <property type="match status" value="1"/>
</dbReference>
<dbReference type="InterPro" id="IPR001387">
    <property type="entry name" value="Cro/C1-type_HTH"/>
</dbReference>